<dbReference type="Gene3D" id="3.30.565.10">
    <property type="entry name" value="Histidine kinase-like ATPase, C-terminal domain"/>
    <property type="match status" value="1"/>
</dbReference>
<dbReference type="EMBL" id="CP114014">
    <property type="protein sequence ID" value="XAY05044.1"/>
    <property type="molecule type" value="Genomic_DNA"/>
</dbReference>
<sequence>MGQDFRRGFDVGLAAASEARRWLVDALALRGRDAEDVALLVSELVSNSVQHAGLQAGQQVSVRASRTDAVLRVEVSDEGGRFGKASASPDRRDGGRGLVLVSALSDDWGVHPDDTTRLWFTYTTRDAAA</sequence>
<evidence type="ECO:0000313" key="3">
    <source>
        <dbReference type="EMBL" id="XAY05044.1"/>
    </source>
</evidence>
<evidence type="ECO:0000259" key="2">
    <source>
        <dbReference type="Pfam" id="PF13581"/>
    </source>
</evidence>
<keyword evidence="1" id="KW-0808">Transferase</keyword>
<accession>A0AAU7ATV1</accession>
<dbReference type="Pfam" id="PF13581">
    <property type="entry name" value="HATPase_c_2"/>
    <property type="match status" value="1"/>
</dbReference>
<dbReference type="SUPFAM" id="SSF55874">
    <property type="entry name" value="ATPase domain of HSP90 chaperone/DNA topoisomerase II/histidine kinase"/>
    <property type="match status" value="1"/>
</dbReference>
<dbReference type="PANTHER" id="PTHR35526">
    <property type="entry name" value="ANTI-SIGMA-F FACTOR RSBW-RELATED"/>
    <property type="match status" value="1"/>
</dbReference>
<dbReference type="GO" id="GO:0004674">
    <property type="term" value="F:protein serine/threonine kinase activity"/>
    <property type="evidence" value="ECO:0007669"/>
    <property type="project" value="UniProtKB-KW"/>
</dbReference>
<gene>
    <name evidence="3" type="ORF">DSM112329_01885</name>
</gene>
<dbReference type="PANTHER" id="PTHR35526:SF3">
    <property type="entry name" value="ANTI-SIGMA-F FACTOR RSBW"/>
    <property type="match status" value="1"/>
</dbReference>
<dbReference type="RefSeq" id="WP_354701565.1">
    <property type="nucleotide sequence ID" value="NZ_CP114014.1"/>
</dbReference>
<dbReference type="KEGG" id="parq:DSM112329_01885"/>
<dbReference type="InterPro" id="IPR036890">
    <property type="entry name" value="HATPase_C_sf"/>
</dbReference>
<keyword evidence="1" id="KW-0418">Kinase</keyword>
<name>A0AAU7ATV1_9ACTN</name>
<keyword evidence="1" id="KW-0723">Serine/threonine-protein kinase</keyword>
<reference evidence="3" key="1">
    <citation type="submission" date="2022-12" db="EMBL/GenBank/DDBJ databases">
        <title>Paraconexibacter alkalitolerans sp. nov. and Baekduia alba sp. nov., isolated from soil and emended description of the genera Paraconexibacter (Chun et al., 2020) and Baekduia (An et al., 2020).</title>
        <authorList>
            <person name="Vieira S."/>
            <person name="Huber K.J."/>
            <person name="Geppert A."/>
            <person name="Wolf J."/>
            <person name="Neumann-Schaal M."/>
            <person name="Muesken M."/>
            <person name="Overmann J."/>
        </authorList>
    </citation>
    <scope>NUCLEOTIDE SEQUENCE</scope>
    <source>
        <strain evidence="3">AEG42_29</strain>
    </source>
</reference>
<feature type="domain" description="Histidine kinase/HSP90-like ATPase" evidence="2">
    <location>
        <begin position="15"/>
        <end position="117"/>
    </location>
</feature>
<protein>
    <submittedName>
        <fullName evidence="3">Transcriptional regulator</fullName>
    </submittedName>
</protein>
<proteinExistence type="predicted"/>
<dbReference type="InterPro" id="IPR050267">
    <property type="entry name" value="Anti-sigma-factor_SerPK"/>
</dbReference>
<dbReference type="AlphaFoldDB" id="A0AAU7ATV1"/>
<dbReference type="CDD" id="cd16936">
    <property type="entry name" value="HATPase_RsbW-like"/>
    <property type="match status" value="1"/>
</dbReference>
<organism evidence="3">
    <name type="scientific">Paraconexibacter sp. AEG42_29</name>
    <dbReference type="NCBI Taxonomy" id="2997339"/>
    <lineage>
        <taxon>Bacteria</taxon>
        <taxon>Bacillati</taxon>
        <taxon>Actinomycetota</taxon>
        <taxon>Thermoleophilia</taxon>
        <taxon>Solirubrobacterales</taxon>
        <taxon>Paraconexibacteraceae</taxon>
        <taxon>Paraconexibacter</taxon>
    </lineage>
</organism>
<dbReference type="InterPro" id="IPR003594">
    <property type="entry name" value="HATPase_dom"/>
</dbReference>
<evidence type="ECO:0000256" key="1">
    <source>
        <dbReference type="ARBA" id="ARBA00022527"/>
    </source>
</evidence>